<sequence length="135" mass="14781">MSRLDEITQVMSGFNREMGFRLVDWSAECARTEVAIQPQHLNSQGIVHGGLYCAFLDFNCGIAGNYHDEDEPAKSCITLSLTTNFVSSARGGKLLGIGRKIGGGRNIFYAEAEIRDEAGTLLATAMGTFKYSHQR</sequence>
<dbReference type="Pfam" id="PF03061">
    <property type="entry name" value="4HBT"/>
    <property type="match status" value="1"/>
</dbReference>
<dbReference type="InterPro" id="IPR003736">
    <property type="entry name" value="PAAI_dom"/>
</dbReference>
<dbReference type="NCBIfam" id="TIGR00369">
    <property type="entry name" value="unchar_dom_1"/>
    <property type="match status" value="1"/>
</dbReference>
<evidence type="ECO:0000313" key="3">
    <source>
        <dbReference type="EMBL" id="THD76748.1"/>
    </source>
</evidence>
<gene>
    <name evidence="3" type="ORF">E7681_02590</name>
</gene>
<dbReference type="RefSeq" id="WP_136337692.1">
    <property type="nucleotide sequence ID" value="NZ_SSMD01000001.1"/>
</dbReference>
<dbReference type="InterPro" id="IPR006683">
    <property type="entry name" value="Thioestr_dom"/>
</dbReference>
<dbReference type="OrthoDB" id="3477511at2"/>
<feature type="domain" description="Thioesterase" evidence="2">
    <location>
        <begin position="44"/>
        <end position="122"/>
    </location>
</feature>
<comment type="caution">
    <text evidence="3">The sequence shown here is derived from an EMBL/GenBank/DDBJ whole genome shotgun (WGS) entry which is preliminary data.</text>
</comment>
<evidence type="ECO:0000313" key="4">
    <source>
        <dbReference type="Proteomes" id="UP000306113"/>
    </source>
</evidence>
<name>A0A4S3MF19_9RHOB</name>
<proteinExistence type="predicted"/>
<evidence type="ECO:0000256" key="1">
    <source>
        <dbReference type="ARBA" id="ARBA00022801"/>
    </source>
</evidence>
<reference evidence="3 4" key="1">
    <citation type="submission" date="2019-04" db="EMBL/GenBank/DDBJ databases">
        <title>Draft genome sequence of Youngimonas vesicularis.</title>
        <authorList>
            <person name="Hameed A."/>
        </authorList>
    </citation>
    <scope>NUCLEOTIDE SEQUENCE [LARGE SCALE GENOMIC DNA]</scope>
    <source>
        <strain evidence="3 4">CC-AMW-E</strain>
    </source>
</reference>
<dbReference type="AlphaFoldDB" id="A0A4S3MF19"/>
<keyword evidence="4" id="KW-1185">Reference proteome</keyword>
<keyword evidence="1" id="KW-0378">Hydrolase</keyword>
<dbReference type="EMBL" id="SSMD01000001">
    <property type="protein sequence ID" value="THD76748.1"/>
    <property type="molecule type" value="Genomic_DNA"/>
</dbReference>
<dbReference type="SUPFAM" id="SSF54637">
    <property type="entry name" value="Thioesterase/thiol ester dehydrase-isomerase"/>
    <property type="match status" value="1"/>
</dbReference>
<dbReference type="Gene3D" id="3.10.129.10">
    <property type="entry name" value="Hotdog Thioesterase"/>
    <property type="match status" value="1"/>
</dbReference>
<evidence type="ECO:0000259" key="2">
    <source>
        <dbReference type="Pfam" id="PF03061"/>
    </source>
</evidence>
<accession>A0A4S3MF19</accession>
<dbReference type="CDD" id="cd03443">
    <property type="entry name" value="PaaI_thioesterase"/>
    <property type="match status" value="1"/>
</dbReference>
<dbReference type="Proteomes" id="UP000306113">
    <property type="component" value="Unassembled WGS sequence"/>
</dbReference>
<dbReference type="GO" id="GO:0016289">
    <property type="term" value="F:acyl-CoA hydrolase activity"/>
    <property type="evidence" value="ECO:0007669"/>
    <property type="project" value="UniProtKB-ARBA"/>
</dbReference>
<dbReference type="InterPro" id="IPR029069">
    <property type="entry name" value="HotDog_dom_sf"/>
</dbReference>
<organism evidence="3 4">
    <name type="scientific">Thalassobius vesicularis</name>
    <dbReference type="NCBI Taxonomy" id="1294297"/>
    <lineage>
        <taxon>Bacteria</taxon>
        <taxon>Pseudomonadati</taxon>
        <taxon>Pseudomonadota</taxon>
        <taxon>Alphaproteobacteria</taxon>
        <taxon>Rhodobacterales</taxon>
        <taxon>Roseobacteraceae</taxon>
        <taxon>Thalassovita</taxon>
    </lineage>
</organism>
<protein>
    <submittedName>
        <fullName evidence="3">PaaI family thioesterase</fullName>
    </submittedName>
</protein>